<reference evidence="3" key="1">
    <citation type="submission" date="2020-10" db="EMBL/GenBank/DDBJ databases">
        <authorList>
            <person name="Kikuchi T."/>
        </authorList>
    </citation>
    <scope>NUCLEOTIDE SEQUENCE</scope>
    <source>
        <strain evidence="3">NKZ352</strain>
    </source>
</reference>
<name>A0A8S1HGK3_9PELO</name>
<evidence type="ECO:0008006" key="5">
    <source>
        <dbReference type="Google" id="ProtNLM"/>
    </source>
</evidence>
<keyword evidence="2" id="KW-1133">Transmembrane helix</keyword>
<dbReference type="Proteomes" id="UP000835052">
    <property type="component" value="Unassembled WGS sequence"/>
</dbReference>
<protein>
    <recommendedName>
        <fullName evidence="5">Brain protein I3</fullName>
    </recommendedName>
</protein>
<keyword evidence="4" id="KW-1185">Reference proteome</keyword>
<feature type="compositionally biased region" description="Basic and acidic residues" evidence="1">
    <location>
        <begin position="102"/>
        <end position="120"/>
    </location>
</feature>
<proteinExistence type="predicted"/>
<dbReference type="EMBL" id="CAJGYM010000058">
    <property type="protein sequence ID" value="CAD6195673.1"/>
    <property type="molecule type" value="Genomic_DNA"/>
</dbReference>
<gene>
    <name evidence="3" type="ORF">CAUJ_LOCUS11592</name>
</gene>
<dbReference type="AlphaFoldDB" id="A0A8S1HGK3"/>
<sequence>MPTQQNICPSCGKPQLKRRFDWRAILYAILCFPCGIYCCLRRRSRYCRGCHCDVIQSGERPIGQGLGYQYRHYQTTHKGLAPQEISAYRNHALSTSSTNGTLERDRTQSVSSDKHLIDTI</sequence>
<dbReference type="OrthoDB" id="2564984at2759"/>
<accession>A0A8S1HGK3</accession>
<feature type="region of interest" description="Disordered" evidence="1">
    <location>
        <begin position="95"/>
        <end position="120"/>
    </location>
</feature>
<evidence type="ECO:0000256" key="2">
    <source>
        <dbReference type="SAM" id="Phobius"/>
    </source>
</evidence>
<dbReference type="Pfam" id="PF10164">
    <property type="entry name" value="BRI3"/>
    <property type="match status" value="1"/>
</dbReference>
<dbReference type="InterPro" id="IPR019317">
    <property type="entry name" value="BRI3"/>
</dbReference>
<comment type="caution">
    <text evidence="3">The sequence shown here is derived from an EMBL/GenBank/DDBJ whole genome shotgun (WGS) entry which is preliminary data.</text>
</comment>
<evidence type="ECO:0000313" key="4">
    <source>
        <dbReference type="Proteomes" id="UP000835052"/>
    </source>
</evidence>
<keyword evidence="2" id="KW-0812">Transmembrane</keyword>
<feature type="transmembrane region" description="Helical" evidence="2">
    <location>
        <begin position="22"/>
        <end position="40"/>
    </location>
</feature>
<keyword evidence="2" id="KW-0472">Membrane</keyword>
<organism evidence="3 4">
    <name type="scientific">Caenorhabditis auriculariae</name>
    <dbReference type="NCBI Taxonomy" id="2777116"/>
    <lineage>
        <taxon>Eukaryota</taxon>
        <taxon>Metazoa</taxon>
        <taxon>Ecdysozoa</taxon>
        <taxon>Nematoda</taxon>
        <taxon>Chromadorea</taxon>
        <taxon>Rhabditida</taxon>
        <taxon>Rhabditina</taxon>
        <taxon>Rhabditomorpha</taxon>
        <taxon>Rhabditoidea</taxon>
        <taxon>Rhabditidae</taxon>
        <taxon>Peloderinae</taxon>
        <taxon>Caenorhabditis</taxon>
    </lineage>
</organism>
<evidence type="ECO:0000256" key="1">
    <source>
        <dbReference type="SAM" id="MobiDB-lite"/>
    </source>
</evidence>
<evidence type="ECO:0000313" key="3">
    <source>
        <dbReference type="EMBL" id="CAD6195673.1"/>
    </source>
</evidence>